<keyword evidence="2" id="KW-0812">Transmembrane</keyword>
<evidence type="ECO:0000256" key="2">
    <source>
        <dbReference type="SAM" id="Phobius"/>
    </source>
</evidence>
<protein>
    <recommendedName>
        <fullName evidence="4">DUF7137 domain-containing protein</fullName>
    </recommendedName>
</protein>
<evidence type="ECO:0000256" key="3">
    <source>
        <dbReference type="SAM" id="SignalP"/>
    </source>
</evidence>
<evidence type="ECO:0000313" key="6">
    <source>
        <dbReference type="Proteomes" id="UP000481288"/>
    </source>
</evidence>
<keyword evidence="6" id="KW-1185">Reference proteome</keyword>
<dbReference type="Pfam" id="PF23585">
    <property type="entry name" value="DUF7137"/>
    <property type="match status" value="1"/>
</dbReference>
<feature type="compositionally biased region" description="Polar residues" evidence="1">
    <location>
        <begin position="102"/>
        <end position="128"/>
    </location>
</feature>
<dbReference type="AlphaFoldDB" id="A0A7D8YLW1"/>
<name>A0A7D8YLW1_9HELO</name>
<feature type="chain" id="PRO_5029003270" description="DUF7137 domain-containing protein" evidence="3">
    <location>
        <begin position="24"/>
        <end position="322"/>
    </location>
</feature>
<feature type="signal peptide" evidence="3">
    <location>
        <begin position="1"/>
        <end position="23"/>
    </location>
</feature>
<keyword evidence="2" id="KW-0472">Membrane</keyword>
<proteinExistence type="predicted"/>
<feature type="compositionally biased region" description="Polar residues" evidence="1">
    <location>
        <begin position="135"/>
        <end position="146"/>
    </location>
</feature>
<dbReference type="PANTHER" id="PTHR42028">
    <property type="entry name" value="CHROMOSOME 1, WHOLE GENOME SHOTGUN SEQUENCE"/>
    <property type="match status" value="1"/>
</dbReference>
<feature type="compositionally biased region" description="Basic and acidic residues" evidence="1">
    <location>
        <begin position="75"/>
        <end position="94"/>
    </location>
</feature>
<dbReference type="PANTHER" id="PTHR42028:SF1">
    <property type="entry name" value="YALI0E30657P"/>
    <property type="match status" value="1"/>
</dbReference>
<comment type="caution">
    <text evidence="5">The sequence shown here is derived from an EMBL/GenBank/DDBJ whole genome shotgun (WGS) entry which is preliminary data.</text>
</comment>
<reference evidence="5 6" key="1">
    <citation type="submission" date="2018-05" db="EMBL/GenBank/DDBJ databases">
        <title>Whole genome sequencing for identification of molecular markers to develop diagnostic detection tools for the regulated plant pathogen Lachnellula willkommii.</title>
        <authorList>
            <person name="Giroux E."/>
            <person name="Bilodeau G."/>
        </authorList>
    </citation>
    <scope>NUCLEOTIDE SEQUENCE [LARGE SCALE GENOMIC DNA]</scope>
    <source>
        <strain evidence="5 6">CBS 625.97</strain>
    </source>
</reference>
<organism evidence="5 6">
    <name type="scientific">Lachnellula cervina</name>
    <dbReference type="NCBI Taxonomy" id="1316786"/>
    <lineage>
        <taxon>Eukaryota</taxon>
        <taxon>Fungi</taxon>
        <taxon>Dikarya</taxon>
        <taxon>Ascomycota</taxon>
        <taxon>Pezizomycotina</taxon>
        <taxon>Leotiomycetes</taxon>
        <taxon>Helotiales</taxon>
        <taxon>Lachnaceae</taxon>
        <taxon>Lachnellula</taxon>
    </lineage>
</organism>
<evidence type="ECO:0000313" key="5">
    <source>
        <dbReference type="EMBL" id="TVY54413.1"/>
    </source>
</evidence>
<feature type="compositionally biased region" description="Low complexity" evidence="1">
    <location>
        <begin position="45"/>
        <end position="73"/>
    </location>
</feature>
<accession>A0A7D8YLW1</accession>
<feature type="region of interest" description="Disordered" evidence="1">
    <location>
        <begin position="45"/>
        <end position="152"/>
    </location>
</feature>
<gene>
    <name evidence="5" type="ORF">LCER1_G003943</name>
</gene>
<feature type="transmembrane region" description="Helical" evidence="2">
    <location>
        <begin position="296"/>
        <end position="321"/>
    </location>
</feature>
<dbReference type="InterPro" id="IPR055561">
    <property type="entry name" value="DUF7137"/>
</dbReference>
<feature type="domain" description="DUF7137" evidence="4">
    <location>
        <begin position="148"/>
        <end position="284"/>
    </location>
</feature>
<evidence type="ECO:0000256" key="1">
    <source>
        <dbReference type="SAM" id="MobiDB-lite"/>
    </source>
</evidence>
<dbReference type="OrthoDB" id="2435509at2759"/>
<keyword evidence="2" id="KW-1133">Transmembrane helix</keyword>
<dbReference type="Proteomes" id="UP000481288">
    <property type="component" value="Unassembled WGS sequence"/>
</dbReference>
<evidence type="ECO:0000259" key="4">
    <source>
        <dbReference type="Pfam" id="PF23585"/>
    </source>
</evidence>
<keyword evidence="3" id="KW-0732">Signal</keyword>
<dbReference type="EMBL" id="QGMG01000343">
    <property type="protein sequence ID" value="TVY54413.1"/>
    <property type="molecule type" value="Genomic_DNA"/>
</dbReference>
<sequence length="322" mass="34044">MRTSRSLQIYSLLFILLTTFTAAWPWPRWLPERDSLIVVRQDNSNSNTAQATNTQDSASPSATDNKSSATDTSATDDKSTATDDKSTATDKKSDSPTTDSKGNTITATDSSSPSKTDGSQTGTITKGPTTDKSDSPTSANSTSYDATNPAGGVSLITPAVSSGSQYYKIGSNVTFAWNYTSLLGTPSAVNILASCSVNNQLYTIAANQTVSNSTGIVTWDTGAYQSTAVSVPLIVQTYTLIIYDAASSISATAQPGYMAVYNQYTFGMYTPQPYQDLDGWKCATCSGALGETERRALGLMVGMAVLTVCSFGWFVNGLGVVW</sequence>